<comment type="caution">
    <text evidence="2">The sequence shown here is derived from an EMBL/GenBank/DDBJ whole genome shotgun (WGS) entry which is preliminary data.</text>
</comment>
<evidence type="ECO:0000313" key="3">
    <source>
        <dbReference type="Proteomes" id="UP000789706"/>
    </source>
</evidence>
<evidence type="ECO:0000313" key="2">
    <source>
        <dbReference type="EMBL" id="CAG8663529.1"/>
    </source>
</evidence>
<dbReference type="EMBL" id="CAJVPK010008865">
    <property type="protein sequence ID" value="CAG8663529.1"/>
    <property type="molecule type" value="Genomic_DNA"/>
</dbReference>
<reference evidence="2" key="1">
    <citation type="submission" date="2021-06" db="EMBL/GenBank/DDBJ databases">
        <authorList>
            <person name="Kallberg Y."/>
            <person name="Tangrot J."/>
            <person name="Rosling A."/>
        </authorList>
    </citation>
    <scope>NUCLEOTIDE SEQUENCE</scope>
    <source>
        <strain evidence="2">AZ414A</strain>
    </source>
</reference>
<feature type="region of interest" description="Disordered" evidence="1">
    <location>
        <begin position="103"/>
        <end position="129"/>
    </location>
</feature>
<sequence length="129" mass="14744">MPLTKVLRAESDFCASSEESVYSEESEYDSDGYLEPYIGNSTATYYRKYGPHGKFTVASEKTNSLTNFFKPINLDDNEDKINETVSFIRMDSGYNESDEISEYNEASEMGRHTGMDRETGRHDRIDSET</sequence>
<keyword evidence="3" id="KW-1185">Reference proteome</keyword>
<gene>
    <name evidence="2" type="ORF">DEBURN_LOCUS11840</name>
</gene>
<dbReference type="AlphaFoldDB" id="A0A9N9E9K7"/>
<protein>
    <submittedName>
        <fullName evidence="2">1200_t:CDS:1</fullName>
    </submittedName>
</protein>
<proteinExistence type="predicted"/>
<accession>A0A9N9E9K7</accession>
<name>A0A9N9E9K7_9GLOM</name>
<organism evidence="2 3">
    <name type="scientific">Diversispora eburnea</name>
    <dbReference type="NCBI Taxonomy" id="1213867"/>
    <lineage>
        <taxon>Eukaryota</taxon>
        <taxon>Fungi</taxon>
        <taxon>Fungi incertae sedis</taxon>
        <taxon>Mucoromycota</taxon>
        <taxon>Glomeromycotina</taxon>
        <taxon>Glomeromycetes</taxon>
        <taxon>Diversisporales</taxon>
        <taxon>Diversisporaceae</taxon>
        <taxon>Diversispora</taxon>
    </lineage>
</organism>
<feature type="compositionally biased region" description="Basic and acidic residues" evidence="1">
    <location>
        <begin position="108"/>
        <end position="129"/>
    </location>
</feature>
<feature type="non-terminal residue" evidence="2">
    <location>
        <position position="129"/>
    </location>
</feature>
<evidence type="ECO:0000256" key="1">
    <source>
        <dbReference type="SAM" id="MobiDB-lite"/>
    </source>
</evidence>
<dbReference type="OrthoDB" id="2445810at2759"/>
<dbReference type="Proteomes" id="UP000789706">
    <property type="component" value="Unassembled WGS sequence"/>
</dbReference>